<accession>T1GY42</accession>
<dbReference type="HOGENOM" id="CLU_3419602_0_0_1"/>
<evidence type="ECO:0000313" key="1">
    <source>
        <dbReference type="EnsemblMetazoa" id="MESCA008762-PA"/>
    </source>
</evidence>
<proteinExistence type="predicted"/>
<keyword evidence="2" id="KW-1185">Reference proteome</keyword>
<dbReference type="AlphaFoldDB" id="T1GY42"/>
<protein>
    <submittedName>
        <fullName evidence="1">Uncharacterized protein</fullName>
    </submittedName>
</protein>
<dbReference type="Proteomes" id="UP000015102">
    <property type="component" value="Unassembled WGS sequence"/>
</dbReference>
<reference evidence="2" key="1">
    <citation type="submission" date="2013-02" db="EMBL/GenBank/DDBJ databases">
        <authorList>
            <person name="Hughes D."/>
        </authorList>
    </citation>
    <scope>NUCLEOTIDE SEQUENCE</scope>
    <source>
        <strain>Durham</strain>
        <strain evidence="2">NC isolate 2 -- Noor lab</strain>
    </source>
</reference>
<sequence>MSSSTSQIRFIMSVQKLKKIGTMLG</sequence>
<organism evidence="1 2">
    <name type="scientific">Megaselia scalaris</name>
    <name type="common">Humpbacked fly</name>
    <name type="synonym">Phora scalaris</name>
    <dbReference type="NCBI Taxonomy" id="36166"/>
    <lineage>
        <taxon>Eukaryota</taxon>
        <taxon>Metazoa</taxon>
        <taxon>Ecdysozoa</taxon>
        <taxon>Arthropoda</taxon>
        <taxon>Hexapoda</taxon>
        <taxon>Insecta</taxon>
        <taxon>Pterygota</taxon>
        <taxon>Neoptera</taxon>
        <taxon>Endopterygota</taxon>
        <taxon>Diptera</taxon>
        <taxon>Brachycera</taxon>
        <taxon>Muscomorpha</taxon>
        <taxon>Platypezoidea</taxon>
        <taxon>Phoridae</taxon>
        <taxon>Megaseliini</taxon>
        <taxon>Megaselia</taxon>
    </lineage>
</organism>
<dbReference type="EMBL" id="CAQQ02134332">
    <property type="status" value="NOT_ANNOTATED_CDS"/>
    <property type="molecule type" value="Genomic_DNA"/>
</dbReference>
<name>T1GY42_MEGSC</name>
<dbReference type="EMBL" id="CAQQ02134333">
    <property type="status" value="NOT_ANNOTATED_CDS"/>
    <property type="molecule type" value="Genomic_DNA"/>
</dbReference>
<dbReference type="EnsemblMetazoa" id="MESCA008762-RA">
    <property type="protein sequence ID" value="MESCA008762-PA"/>
    <property type="gene ID" value="MESCA008762"/>
</dbReference>
<evidence type="ECO:0000313" key="2">
    <source>
        <dbReference type="Proteomes" id="UP000015102"/>
    </source>
</evidence>
<reference evidence="1" key="2">
    <citation type="submission" date="2015-06" db="UniProtKB">
        <authorList>
            <consortium name="EnsemblMetazoa"/>
        </authorList>
    </citation>
    <scope>IDENTIFICATION</scope>
</reference>